<evidence type="ECO:0000256" key="9">
    <source>
        <dbReference type="ARBA" id="ARBA00048798"/>
    </source>
</evidence>
<dbReference type="Proteomes" id="UP000265882">
    <property type="component" value="Unassembled WGS sequence"/>
</dbReference>
<evidence type="ECO:0000313" key="13">
    <source>
        <dbReference type="EMBL" id="RJP22142.1"/>
    </source>
</evidence>
<evidence type="ECO:0000256" key="12">
    <source>
        <dbReference type="SAM" id="MobiDB-lite"/>
    </source>
</evidence>
<comment type="catalytic activity">
    <reaction evidence="9">
        <text>L-isoleucine + 2-oxoglutarate = (S)-3-methyl-2-oxopentanoate + L-glutamate</text>
        <dbReference type="Rhea" id="RHEA:24801"/>
        <dbReference type="ChEBI" id="CHEBI:16810"/>
        <dbReference type="ChEBI" id="CHEBI:29985"/>
        <dbReference type="ChEBI" id="CHEBI:35146"/>
        <dbReference type="ChEBI" id="CHEBI:58045"/>
        <dbReference type="EC" id="2.6.1.42"/>
    </reaction>
</comment>
<comment type="pathway">
    <text evidence="4">Amino-acid biosynthesis; L-leucine biosynthesis; L-leucine from 3-methyl-2-oxobutanoate: step 4/4.</text>
</comment>
<evidence type="ECO:0000256" key="7">
    <source>
        <dbReference type="ARBA" id="ARBA00022898"/>
    </source>
</evidence>
<dbReference type="FunFam" id="3.20.10.10:FF:000002">
    <property type="entry name" value="D-alanine aminotransferase"/>
    <property type="match status" value="1"/>
</dbReference>
<comment type="cofactor">
    <cofactor evidence="1">
        <name>pyridoxal 5'-phosphate</name>
        <dbReference type="ChEBI" id="CHEBI:597326"/>
    </cofactor>
</comment>
<keyword evidence="11" id="KW-0175">Coiled coil</keyword>
<evidence type="ECO:0000256" key="5">
    <source>
        <dbReference type="ARBA" id="ARBA00009320"/>
    </source>
</evidence>
<dbReference type="InterPro" id="IPR050571">
    <property type="entry name" value="Class-IV_PLP-Dep_Aminotrnsfr"/>
</dbReference>
<dbReference type="InterPro" id="IPR043132">
    <property type="entry name" value="BCAT-like_C"/>
</dbReference>
<protein>
    <recommendedName>
        <fullName evidence="6">branched-chain-amino-acid transaminase</fullName>
        <ecNumber evidence="6">2.6.1.42</ecNumber>
    </recommendedName>
</protein>
<dbReference type="PANTHER" id="PTHR42743:SF11">
    <property type="entry name" value="AMINODEOXYCHORISMATE LYASE"/>
    <property type="match status" value="1"/>
</dbReference>
<dbReference type="Gene3D" id="3.30.470.10">
    <property type="match status" value="1"/>
</dbReference>
<dbReference type="AlphaFoldDB" id="A0A3A4NSX4"/>
<dbReference type="InterPro" id="IPR001544">
    <property type="entry name" value="Aminotrans_IV"/>
</dbReference>
<reference evidence="13 14" key="1">
    <citation type="journal article" date="2017" name="ISME J.">
        <title>Energy and carbon metabolisms in a deep terrestrial subsurface fluid microbial community.</title>
        <authorList>
            <person name="Momper L."/>
            <person name="Jungbluth S.P."/>
            <person name="Lee M.D."/>
            <person name="Amend J.P."/>
        </authorList>
    </citation>
    <scope>NUCLEOTIDE SEQUENCE [LARGE SCALE GENOMIC DNA]</scope>
    <source>
        <strain evidence="13">SURF_5</strain>
    </source>
</reference>
<feature type="compositionally biased region" description="Basic residues" evidence="12">
    <location>
        <begin position="61"/>
        <end position="93"/>
    </location>
</feature>
<keyword evidence="7" id="KW-0663">Pyridoxal phosphate</keyword>
<feature type="coiled-coil region" evidence="11">
    <location>
        <begin position="106"/>
        <end position="140"/>
    </location>
</feature>
<dbReference type="EC" id="2.6.1.42" evidence="6"/>
<dbReference type="GO" id="GO:0046394">
    <property type="term" value="P:carboxylic acid biosynthetic process"/>
    <property type="evidence" value="ECO:0007669"/>
    <property type="project" value="UniProtKB-ARBA"/>
</dbReference>
<comment type="catalytic activity">
    <reaction evidence="10">
        <text>L-leucine + 2-oxoglutarate = 4-methyl-2-oxopentanoate + L-glutamate</text>
        <dbReference type="Rhea" id="RHEA:18321"/>
        <dbReference type="ChEBI" id="CHEBI:16810"/>
        <dbReference type="ChEBI" id="CHEBI:17865"/>
        <dbReference type="ChEBI" id="CHEBI:29985"/>
        <dbReference type="ChEBI" id="CHEBI:57427"/>
        <dbReference type="EC" id="2.6.1.42"/>
    </reaction>
</comment>
<sequence>MRKPYPENNERRHSAGTCDTIWSNRIQAFISQDFLYSEKRRRRGMVAKRKGATEKQSPRKAAAKKKAAPKTTKKKQVAQKSVKTKQTARKKQPATRASLIKSKLAAAEKARKKRAAAQKIKEQEKKRAAAQKIKEQEDAALYSLGIAFDGSGIVPITEARISMVDMGFLHSDVCYDVVSVWNGSFFRLNEHMDRFERSYQGLGFKLSYTKEEMRQILIDMIARAKLKDAYVFMCATRGLPDMEDPRDMDRYHQMFYAFAVPFIWLVSPDEQKIGTDVIISSVPRIPKECVDPTIKNHHWGDLTRAEKEAHAKGAKTAFLLDHDGNLTEGVGFNIFIIKDGRLLTPDSGCLLGITRLTVFDLAREMNIEATACKISAEMVRAADEIFMCTTAGGIMPVKSIDDIPLSGGRPGPITMKLHEAFWKAHERPEYSTPVNYS</sequence>
<comment type="caution">
    <text evidence="13">The sequence shown here is derived from an EMBL/GenBank/DDBJ whole genome shotgun (WGS) entry which is preliminary data.</text>
</comment>
<dbReference type="InterPro" id="IPR043131">
    <property type="entry name" value="BCAT-like_N"/>
</dbReference>
<evidence type="ECO:0000256" key="10">
    <source>
        <dbReference type="ARBA" id="ARBA00049229"/>
    </source>
</evidence>
<comment type="pathway">
    <text evidence="2">Amino-acid biosynthesis; L-isoleucine biosynthesis; L-isoleucine from 2-oxobutanoate: step 4/4.</text>
</comment>
<feature type="compositionally biased region" description="Basic residues" evidence="12">
    <location>
        <begin position="39"/>
        <end position="50"/>
    </location>
</feature>
<dbReference type="GO" id="GO:0008652">
    <property type="term" value="P:amino acid biosynthetic process"/>
    <property type="evidence" value="ECO:0007669"/>
    <property type="project" value="UniProtKB-ARBA"/>
</dbReference>
<dbReference type="EMBL" id="QZKU01000061">
    <property type="protein sequence ID" value="RJP22142.1"/>
    <property type="molecule type" value="Genomic_DNA"/>
</dbReference>
<evidence type="ECO:0000256" key="6">
    <source>
        <dbReference type="ARBA" id="ARBA00013053"/>
    </source>
</evidence>
<accession>A0A3A4NSX4</accession>
<evidence type="ECO:0000256" key="4">
    <source>
        <dbReference type="ARBA" id="ARBA00005072"/>
    </source>
</evidence>
<dbReference type="GO" id="GO:0004084">
    <property type="term" value="F:branched-chain-amino-acid transaminase activity"/>
    <property type="evidence" value="ECO:0007669"/>
    <property type="project" value="UniProtKB-EC"/>
</dbReference>
<dbReference type="InterPro" id="IPR036038">
    <property type="entry name" value="Aminotransferase-like"/>
</dbReference>
<evidence type="ECO:0000256" key="8">
    <source>
        <dbReference type="ARBA" id="ARBA00048212"/>
    </source>
</evidence>
<proteinExistence type="inferred from homology"/>
<dbReference type="Gene3D" id="3.20.10.10">
    <property type="entry name" value="D-amino Acid Aminotransferase, subunit A, domain 2"/>
    <property type="match status" value="1"/>
</dbReference>
<organism evidence="13 14">
    <name type="scientific">Abyssobacteria bacterium (strain SURF_5)</name>
    <dbReference type="NCBI Taxonomy" id="2093360"/>
    <lineage>
        <taxon>Bacteria</taxon>
        <taxon>Pseudomonadati</taxon>
        <taxon>Candidatus Hydrogenedentota</taxon>
        <taxon>Candidatus Abyssobacteria</taxon>
    </lineage>
</organism>
<gene>
    <name evidence="13" type="ORF">C4520_08795</name>
</gene>
<comment type="similarity">
    <text evidence="5">Belongs to the class-IV pyridoxal-phosphate-dependent aminotransferase family.</text>
</comment>
<evidence type="ECO:0000256" key="1">
    <source>
        <dbReference type="ARBA" id="ARBA00001933"/>
    </source>
</evidence>
<evidence type="ECO:0000313" key="14">
    <source>
        <dbReference type="Proteomes" id="UP000265882"/>
    </source>
</evidence>
<evidence type="ECO:0000256" key="3">
    <source>
        <dbReference type="ARBA" id="ARBA00004931"/>
    </source>
</evidence>
<comment type="pathway">
    <text evidence="3">Amino-acid biosynthesis; L-valine biosynthesis; L-valine from pyruvate: step 4/4.</text>
</comment>
<evidence type="ECO:0000256" key="2">
    <source>
        <dbReference type="ARBA" id="ARBA00004824"/>
    </source>
</evidence>
<name>A0A3A4NSX4_ABYX5</name>
<dbReference type="PANTHER" id="PTHR42743">
    <property type="entry name" value="AMINO-ACID AMINOTRANSFERASE"/>
    <property type="match status" value="1"/>
</dbReference>
<dbReference type="SUPFAM" id="SSF56752">
    <property type="entry name" value="D-aminoacid aminotransferase-like PLP-dependent enzymes"/>
    <property type="match status" value="1"/>
</dbReference>
<evidence type="ECO:0000256" key="11">
    <source>
        <dbReference type="SAM" id="Coils"/>
    </source>
</evidence>
<dbReference type="Pfam" id="PF01063">
    <property type="entry name" value="Aminotran_4"/>
    <property type="match status" value="1"/>
</dbReference>
<comment type="catalytic activity">
    <reaction evidence="8">
        <text>L-valine + 2-oxoglutarate = 3-methyl-2-oxobutanoate + L-glutamate</text>
        <dbReference type="Rhea" id="RHEA:24813"/>
        <dbReference type="ChEBI" id="CHEBI:11851"/>
        <dbReference type="ChEBI" id="CHEBI:16810"/>
        <dbReference type="ChEBI" id="CHEBI:29985"/>
        <dbReference type="ChEBI" id="CHEBI:57762"/>
        <dbReference type="EC" id="2.6.1.42"/>
    </reaction>
</comment>
<feature type="region of interest" description="Disordered" evidence="12">
    <location>
        <begin position="37"/>
        <end position="97"/>
    </location>
</feature>